<dbReference type="EMBL" id="JANJQO010000985">
    <property type="protein sequence ID" value="KAJ2973369.1"/>
    <property type="molecule type" value="Genomic_DNA"/>
</dbReference>
<name>A0ACC1N373_9HYPO</name>
<reference evidence="1" key="1">
    <citation type="submission" date="2022-08" db="EMBL/GenBank/DDBJ databases">
        <title>Genome Sequence of Lecanicillium fungicola.</title>
        <authorList>
            <person name="Buettner E."/>
        </authorList>
    </citation>
    <scope>NUCLEOTIDE SEQUENCE</scope>
    <source>
        <strain evidence="1">Babe33</strain>
    </source>
</reference>
<protein>
    <submittedName>
        <fullName evidence="1">Uncharacterized protein</fullName>
    </submittedName>
</protein>
<gene>
    <name evidence="1" type="ORF">NQ176_g6650</name>
</gene>
<comment type="caution">
    <text evidence="1">The sequence shown here is derived from an EMBL/GenBank/DDBJ whole genome shotgun (WGS) entry which is preliminary data.</text>
</comment>
<evidence type="ECO:0000313" key="1">
    <source>
        <dbReference type="EMBL" id="KAJ2973369.1"/>
    </source>
</evidence>
<evidence type="ECO:0000313" key="2">
    <source>
        <dbReference type="Proteomes" id="UP001143910"/>
    </source>
</evidence>
<dbReference type="Proteomes" id="UP001143910">
    <property type="component" value="Unassembled WGS sequence"/>
</dbReference>
<proteinExistence type="predicted"/>
<sequence>MLAQGICVGLGTGCLFVPAVAVLPQYFQRKRALANGIAATGASTGGVIYPILFHRLQQQVGFPWATRALAFVCLGTSAVSIAVMRVRVTPKQKRALLQLSAFKEMEYSLFCVAIFSGMLGFYNFLNYIQPWAIQQGIAGQDLGFYLLAMINAASTLGRVTPNFLADRYGPLNILFPAAAISSIMAFCLIAVDSTAGVIVLAILYGFFSGGFVSLPAVVVAFLTKDFSTLGTRLGMFFAIVSLGLLLGTPVGGAILSGAGSYHGVQAFCGACLALCSILVLWIRLLRSGLTLKYKT</sequence>
<organism evidence="1 2">
    <name type="scientific">Zarea fungicola</name>
    <dbReference type="NCBI Taxonomy" id="93591"/>
    <lineage>
        <taxon>Eukaryota</taxon>
        <taxon>Fungi</taxon>
        <taxon>Dikarya</taxon>
        <taxon>Ascomycota</taxon>
        <taxon>Pezizomycotina</taxon>
        <taxon>Sordariomycetes</taxon>
        <taxon>Hypocreomycetidae</taxon>
        <taxon>Hypocreales</taxon>
        <taxon>Cordycipitaceae</taxon>
        <taxon>Zarea</taxon>
    </lineage>
</organism>
<keyword evidence="2" id="KW-1185">Reference proteome</keyword>
<accession>A0ACC1N373</accession>